<protein>
    <recommendedName>
        <fullName evidence="9">Globin domain-containing protein</fullName>
    </recommendedName>
</protein>
<keyword evidence="11" id="KW-1185">Reference proteome</keyword>
<dbReference type="AlphaFoldDB" id="E9GAC8"/>
<dbReference type="PRINTS" id="PR00188">
    <property type="entry name" value="PLANTGLOBIN"/>
</dbReference>
<name>E9GAC8_DAPPU</name>
<dbReference type="OrthoDB" id="436496at2759"/>
<reference evidence="10 11" key="1">
    <citation type="journal article" date="2011" name="Science">
        <title>The ecoresponsive genome of Daphnia pulex.</title>
        <authorList>
            <person name="Colbourne J.K."/>
            <person name="Pfrender M.E."/>
            <person name="Gilbert D."/>
            <person name="Thomas W.K."/>
            <person name="Tucker A."/>
            <person name="Oakley T.H."/>
            <person name="Tokishita S."/>
            <person name="Aerts A."/>
            <person name="Arnold G.J."/>
            <person name="Basu M.K."/>
            <person name="Bauer D.J."/>
            <person name="Caceres C.E."/>
            <person name="Carmel L."/>
            <person name="Casola C."/>
            <person name="Choi J.H."/>
            <person name="Detter J.C."/>
            <person name="Dong Q."/>
            <person name="Dusheyko S."/>
            <person name="Eads B.D."/>
            <person name="Frohlich T."/>
            <person name="Geiler-Samerotte K.A."/>
            <person name="Gerlach D."/>
            <person name="Hatcher P."/>
            <person name="Jogdeo S."/>
            <person name="Krijgsveld J."/>
            <person name="Kriventseva E.V."/>
            <person name="Kultz D."/>
            <person name="Laforsch C."/>
            <person name="Lindquist E."/>
            <person name="Lopez J."/>
            <person name="Manak J.R."/>
            <person name="Muller J."/>
            <person name="Pangilinan J."/>
            <person name="Patwardhan R.P."/>
            <person name="Pitluck S."/>
            <person name="Pritham E.J."/>
            <person name="Rechtsteiner A."/>
            <person name="Rho M."/>
            <person name="Rogozin I.B."/>
            <person name="Sakarya O."/>
            <person name="Salamov A."/>
            <person name="Schaack S."/>
            <person name="Shapiro H."/>
            <person name="Shiga Y."/>
            <person name="Skalitzky C."/>
            <person name="Smith Z."/>
            <person name="Souvorov A."/>
            <person name="Sung W."/>
            <person name="Tang Z."/>
            <person name="Tsuchiya D."/>
            <person name="Tu H."/>
            <person name="Vos H."/>
            <person name="Wang M."/>
            <person name="Wolf Y.I."/>
            <person name="Yamagata H."/>
            <person name="Yamada T."/>
            <person name="Ye Y."/>
            <person name="Shaw J.R."/>
            <person name="Andrews J."/>
            <person name="Crease T.J."/>
            <person name="Tang H."/>
            <person name="Lucas S.M."/>
            <person name="Robertson H.M."/>
            <person name="Bork P."/>
            <person name="Koonin E.V."/>
            <person name="Zdobnov E.M."/>
            <person name="Grigoriev I.V."/>
            <person name="Lynch M."/>
            <person name="Boore J.L."/>
        </authorList>
    </citation>
    <scope>NUCLEOTIDE SEQUENCE [LARGE SCALE GENOMIC DNA]</scope>
</reference>
<dbReference type="PROSITE" id="PS01033">
    <property type="entry name" value="GLOBIN"/>
    <property type="match status" value="1"/>
</dbReference>
<evidence type="ECO:0000256" key="1">
    <source>
        <dbReference type="ARBA" id="ARBA00022448"/>
    </source>
</evidence>
<evidence type="ECO:0000259" key="9">
    <source>
        <dbReference type="PROSITE" id="PS01033"/>
    </source>
</evidence>
<dbReference type="PANTHER" id="PTHR47217">
    <property type="entry name" value="GLOBIN-LIKE PROTEIN"/>
    <property type="match status" value="1"/>
</dbReference>
<dbReference type="InterPro" id="IPR044399">
    <property type="entry name" value="Mb-like_M"/>
</dbReference>
<dbReference type="InterPro" id="IPR009050">
    <property type="entry name" value="Globin-like_sf"/>
</dbReference>
<dbReference type="KEGG" id="dpx:DAPPUDRAFT_301607"/>
<dbReference type="GO" id="GO:0046872">
    <property type="term" value="F:metal ion binding"/>
    <property type="evidence" value="ECO:0007669"/>
    <property type="project" value="UniProtKB-KW"/>
</dbReference>
<accession>E9GAC8</accession>
<dbReference type="InParanoid" id="E9GAC8"/>
<dbReference type="InterPro" id="IPR012292">
    <property type="entry name" value="Globin/Proto"/>
</dbReference>
<evidence type="ECO:0000256" key="7">
    <source>
        <dbReference type="SAM" id="MobiDB-lite"/>
    </source>
</evidence>
<gene>
    <name evidence="10" type="ORF">DAPPUDRAFT_301607</name>
</gene>
<dbReference type="GO" id="GO:0005344">
    <property type="term" value="F:oxygen carrier activity"/>
    <property type="evidence" value="ECO:0007669"/>
    <property type="project" value="UniProtKB-KW"/>
</dbReference>
<evidence type="ECO:0000256" key="6">
    <source>
        <dbReference type="RuleBase" id="RU000356"/>
    </source>
</evidence>
<dbReference type="Pfam" id="PF00042">
    <property type="entry name" value="Globin"/>
    <property type="match status" value="1"/>
</dbReference>
<organism evidence="10 11">
    <name type="scientific">Daphnia pulex</name>
    <name type="common">Water flea</name>
    <dbReference type="NCBI Taxonomy" id="6669"/>
    <lineage>
        <taxon>Eukaryota</taxon>
        <taxon>Metazoa</taxon>
        <taxon>Ecdysozoa</taxon>
        <taxon>Arthropoda</taxon>
        <taxon>Crustacea</taxon>
        <taxon>Branchiopoda</taxon>
        <taxon>Diplostraca</taxon>
        <taxon>Cladocera</taxon>
        <taxon>Anomopoda</taxon>
        <taxon>Daphniidae</taxon>
        <taxon>Daphnia</taxon>
    </lineage>
</organism>
<evidence type="ECO:0000256" key="5">
    <source>
        <dbReference type="ARBA" id="ARBA00023004"/>
    </source>
</evidence>
<comment type="similarity">
    <text evidence="6">Belongs to the globin family.</text>
</comment>
<evidence type="ECO:0000256" key="4">
    <source>
        <dbReference type="ARBA" id="ARBA00022723"/>
    </source>
</evidence>
<evidence type="ECO:0000256" key="8">
    <source>
        <dbReference type="SAM" id="SignalP"/>
    </source>
</evidence>
<evidence type="ECO:0000256" key="2">
    <source>
        <dbReference type="ARBA" id="ARBA00022617"/>
    </source>
</evidence>
<keyword evidence="1 6" id="KW-0813">Transport</keyword>
<dbReference type="CDD" id="cd01040">
    <property type="entry name" value="Mb-like"/>
    <property type="match status" value="1"/>
</dbReference>
<keyword evidence="5" id="KW-0408">Iron</keyword>
<feature type="domain" description="Globin" evidence="9">
    <location>
        <begin position="51"/>
        <end position="192"/>
    </location>
</feature>
<dbReference type="Proteomes" id="UP000000305">
    <property type="component" value="Unassembled WGS sequence"/>
</dbReference>
<keyword evidence="2 6" id="KW-0349">Heme</keyword>
<keyword evidence="4" id="KW-0479">Metal-binding</keyword>
<dbReference type="PANTHER" id="PTHR47217:SF1">
    <property type="entry name" value="GLOBIN-LIKE PROTEIN"/>
    <property type="match status" value="1"/>
</dbReference>
<proteinExistence type="inferred from homology"/>
<dbReference type="PhylomeDB" id="E9GAC8"/>
<dbReference type="HOGENOM" id="CLU_1391513_0_0_1"/>
<evidence type="ECO:0000313" key="11">
    <source>
        <dbReference type="Proteomes" id="UP000000305"/>
    </source>
</evidence>
<dbReference type="EMBL" id="GL732536">
    <property type="protein sequence ID" value="EFX83724.1"/>
    <property type="molecule type" value="Genomic_DNA"/>
</dbReference>
<dbReference type="Gene3D" id="1.10.490.10">
    <property type="entry name" value="Globins"/>
    <property type="match status" value="1"/>
</dbReference>
<sequence>MLVHYILTAILVVFLETRPGRAECPRGYKASSSGQRDPSTKSESQRILENFLNERDEATIRSTWNTAKKNGNIGPKTFLRYFELKPEAQKMFPAFAEVDHMKLPTNEDFLAQAQNCVSGLNSYVEHLGKNPKNCPFIAKAKGKYHHEDLKLLGVTLMGVLEEELGKGFTDETKEAWKKGLRAMNEAVTKRPNPSRR</sequence>
<evidence type="ECO:0000256" key="3">
    <source>
        <dbReference type="ARBA" id="ARBA00022621"/>
    </source>
</evidence>
<keyword evidence="3 6" id="KW-0561">Oxygen transport</keyword>
<feature type="region of interest" description="Disordered" evidence="7">
    <location>
        <begin position="25"/>
        <end position="44"/>
    </location>
</feature>
<dbReference type="SUPFAM" id="SSF46458">
    <property type="entry name" value="Globin-like"/>
    <property type="match status" value="1"/>
</dbReference>
<dbReference type="GO" id="GO:0019825">
    <property type="term" value="F:oxygen binding"/>
    <property type="evidence" value="ECO:0007669"/>
    <property type="project" value="InterPro"/>
</dbReference>
<dbReference type="InterPro" id="IPR000971">
    <property type="entry name" value="Globin"/>
</dbReference>
<keyword evidence="8" id="KW-0732">Signal</keyword>
<feature type="chain" id="PRO_5003240165" description="Globin domain-containing protein" evidence="8">
    <location>
        <begin position="23"/>
        <end position="196"/>
    </location>
</feature>
<feature type="signal peptide" evidence="8">
    <location>
        <begin position="1"/>
        <end position="22"/>
    </location>
</feature>
<evidence type="ECO:0000313" key="10">
    <source>
        <dbReference type="EMBL" id="EFX83724.1"/>
    </source>
</evidence>
<dbReference type="GO" id="GO:0020037">
    <property type="term" value="F:heme binding"/>
    <property type="evidence" value="ECO:0007669"/>
    <property type="project" value="InterPro"/>
</dbReference>